<dbReference type="Pfam" id="PF00046">
    <property type="entry name" value="Homeodomain"/>
    <property type="match status" value="1"/>
</dbReference>
<keyword evidence="2 3" id="KW-0371">Homeobox</keyword>
<reference evidence="7" key="1">
    <citation type="journal article" date="2024" name="IScience">
        <title>Strigolactones Initiate the Formation of Haustorium-like Structures in Castilleja.</title>
        <authorList>
            <person name="Buerger M."/>
            <person name="Peterson D."/>
            <person name="Chory J."/>
        </authorList>
    </citation>
    <scope>NUCLEOTIDE SEQUENCE [LARGE SCALE GENOMIC DNA]</scope>
</reference>
<dbReference type="SMART" id="SM00389">
    <property type="entry name" value="HOX"/>
    <property type="match status" value="1"/>
</dbReference>
<feature type="region of interest" description="Disordered" evidence="4">
    <location>
        <begin position="152"/>
        <end position="177"/>
    </location>
</feature>
<dbReference type="AlphaFoldDB" id="A0ABD3EG78"/>
<accession>A0ABD3EG78</accession>
<evidence type="ECO:0000256" key="1">
    <source>
        <dbReference type="ARBA" id="ARBA00004123"/>
    </source>
</evidence>
<dbReference type="EMBL" id="JAVIJP010000005">
    <property type="protein sequence ID" value="KAL3653328.1"/>
    <property type="molecule type" value="Genomic_DNA"/>
</dbReference>
<evidence type="ECO:0000313" key="6">
    <source>
        <dbReference type="EMBL" id="KAL3653328.1"/>
    </source>
</evidence>
<dbReference type="PANTHER" id="PTHR47713:SF2">
    <property type="entry name" value="HOMEODOMAIN-LIKE SUPERFAMILY PROTEIN"/>
    <property type="match status" value="1"/>
</dbReference>
<name>A0ABD3EG78_9LAMI</name>
<keyword evidence="2 3" id="KW-0539">Nucleus</keyword>
<feature type="compositionally biased region" description="Polar residues" evidence="4">
    <location>
        <begin position="152"/>
        <end position="168"/>
    </location>
</feature>
<dbReference type="InterPro" id="IPR001356">
    <property type="entry name" value="HD"/>
</dbReference>
<dbReference type="PANTHER" id="PTHR47713">
    <property type="entry name" value="HOMEODOMAIN-LIKE SUPERFAMILY PROTEIN"/>
    <property type="match status" value="1"/>
</dbReference>
<dbReference type="Proteomes" id="UP001632038">
    <property type="component" value="Unassembled WGS sequence"/>
</dbReference>
<dbReference type="GO" id="GO:0005634">
    <property type="term" value="C:nucleus"/>
    <property type="evidence" value="ECO:0007669"/>
    <property type="project" value="UniProtKB-SubCell"/>
</dbReference>
<evidence type="ECO:0000256" key="2">
    <source>
        <dbReference type="PROSITE-ProRule" id="PRU00108"/>
    </source>
</evidence>
<evidence type="ECO:0000259" key="5">
    <source>
        <dbReference type="PROSITE" id="PS50071"/>
    </source>
</evidence>
<dbReference type="InterPro" id="IPR009057">
    <property type="entry name" value="Homeodomain-like_sf"/>
</dbReference>
<gene>
    <name evidence="6" type="ORF">CASFOL_003009</name>
</gene>
<dbReference type="PROSITE" id="PS50071">
    <property type="entry name" value="HOMEOBOX_2"/>
    <property type="match status" value="1"/>
</dbReference>
<evidence type="ECO:0000313" key="7">
    <source>
        <dbReference type="Proteomes" id="UP001632038"/>
    </source>
</evidence>
<feature type="region of interest" description="Disordered" evidence="4">
    <location>
        <begin position="94"/>
        <end position="120"/>
    </location>
</feature>
<protein>
    <recommendedName>
        <fullName evidence="5">Homeobox domain-containing protein</fullName>
    </recommendedName>
</protein>
<organism evidence="6 7">
    <name type="scientific">Castilleja foliolosa</name>
    <dbReference type="NCBI Taxonomy" id="1961234"/>
    <lineage>
        <taxon>Eukaryota</taxon>
        <taxon>Viridiplantae</taxon>
        <taxon>Streptophyta</taxon>
        <taxon>Embryophyta</taxon>
        <taxon>Tracheophyta</taxon>
        <taxon>Spermatophyta</taxon>
        <taxon>Magnoliopsida</taxon>
        <taxon>eudicotyledons</taxon>
        <taxon>Gunneridae</taxon>
        <taxon>Pentapetalae</taxon>
        <taxon>asterids</taxon>
        <taxon>lamiids</taxon>
        <taxon>Lamiales</taxon>
        <taxon>Orobanchaceae</taxon>
        <taxon>Pedicularideae</taxon>
        <taxon>Castillejinae</taxon>
        <taxon>Castilleja</taxon>
    </lineage>
</organism>
<comment type="caution">
    <text evidence="6">The sequence shown here is derived from an EMBL/GenBank/DDBJ whole genome shotgun (WGS) entry which is preliminary data.</text>
</comment>
<keyword evidence="2 3" id="KW-0238">DNA-binding</keyword>
<dbReference type="SUPFAM" id="SSF46689">
    <property type="entry name" value="Homeodomain-like"/>
    <property type="match status" value="1"/>
</dbReference>
<feature type="DNA-binding region" description="Homeobox" evidence="2">
    <location>
        <begin position="24"/>
        <end position="83"/>
    </location>
</feature>
<dbReference type="CDD" id="cd00086">
    <property type="entry name" value="homeodomain"/>
    <property type="match status" value="1"/>
</dbReference>
<evidence type="ECO:0000256" key="4">
    <source>
        <dbReference type="SAM" id="MobiDB-lite"/>
    </source>
</evidence>
<feature type="compositionally biased region" description="Basic and acidic residues" evidence="4">
    <location>
        <begin position="107"/>
        <end position="120"/>
    </location>
</feature>
<evidence type="ECO:0000256" key="3">
    <source>
        <dbReference type="RuleBase" id="RU000682"/>
    </source>
</evidence>
<dbReference type="Gene3D" id="1.10.10.60">
    <property type="entry name" value="Homeodomain-like"/>
    <property type="match status" value="1"/>
</dbReference>
<feature type="domain" description="Homeobox" evidence="5">
    <location>
        <begin position="22"/>
        <end position="82"/>
    </location>
</feature>
<dbReference type="GO" id="GO:0003677">
    <property type="term" value="F:DNA binding"/>
    <property type="evidence" value="ECO:0007669"/>
    <property type="project" value="UniProtKB-UniRule"/>
</dbReference>
<proteinExistence type="predicted"/>
<comment type="subcellular location">
    <subcellularLocation>
        <location evidence="1 2 3">Nucleus</location>
    </subcellularLocation>
</comment>
<sequence>MDDELENIHSCEMHSEDDKALRENNKKRTVKTNAQVQALENFYNEHKYPPESMKLQFAVSIGLTEKQVSGWFCHRRIKDKRILNVSTVIQQDHVSGPRQDSCGSTKQADDRNFDAREVESQRPTLHEYYRGPHNRMDDASSVSNSSLRNNMTNQGNLVPKFSTDTETGAKTRPGPAGYLKVRGQSENNAITVVKRQLGNHYREDGPPLSVEFDLLPPGAFEPLMQNPDDGDIAEACYNEETVLPTSPDFSNMVRPSLKMPQVSDISDNHVRQKYKSNTTFSSKGAYYPGNEISGSDSRDDYGMRYRSTEITRASSFPSNHHLLPFGGNLRRETIENGSSNLTTNGFEYQDSFDQMQSRQVVKDDKNYSDRRITNENQILAPYMNGRNDLKRTRHELPQQLHLKKSSVVDNQLRTYQVARSVAAMPAGYSDDDTSSSGE</sequence>
<keyword evidence="7" id="KW-1185">Reference proteome</keyword>